<proteinExistence type="predicted"/>
<reference evidence="1 2" key="1">
    <citation type="submission" date="2019-10" db="EMBL/GenBank/DDBJ databases">
        <title>Taxonomy of Antarctic Massilia spp.: description of Massilia rubra sp. nov., Massilia aquatica sp. nov., Massilia mucilaginosa sp. nov., Massilia frigida sp. nov. isolated from streams, lakes and regoliths.</title>
        <authorList>
            <person name="Holochova P."/>
            <person name="Sedlacek I."/>
            <person name="Kralova S."/>
            <person name="Maslanova I."/>
            <person name="Busse H.-J."/>
            <person name="Stankova E."/>
            <person name="Vrbovska V."/>
            <person name="Kovarovic V."/>
            <person name="Bartak M."/>
            <person name="Svec P."/>
            <person name="Pantucek R."/>
        </authorList>
    </citation>
    <scope>NUCLEOTIDE SEQUENCE [LARGE SCALE GENOMIC DNA]</scope>
    <source>
        <strain evidence="1 2">CCM 8694</strain>
    </source>
</reference>
<dbReference type="EMBL" id="WHJF01000115">
    <property type="protein sequence ID" value="NHZ66139.1"/>
    <property type="molecule type" value="Genomic_DNA"/>
</dbReference>
<accession>A0ABX0N3P6</accession>
<name>A0ABX0N3P6_9BURK</name>
<protein>
    <submittedName>
        <fullName evidence="1">Type VI secretion protein</fullName>
    </submittedName>
</protein>
<comment type="caution">
    <text evidence="1">The sequence shown here is derived from an EMBL/GenBank/DDBJ whole genome shotgun (WGS) entry which is preliminary data.</text>
</comment>
<keyword evidence="2" id="KW-1185">Reference proteome</keyword>
<gene>
    <name evidence="1" type="ORF">F1735_28255</name>
</gene>
<sequence>MLAISGCAATKSLFQPKIALKQVQFVVDATANDATPFAVDLVAVSDESLVPALLALTAAQWFDPGANIKRDYPDRVHCWSYELTPGMSKPVDDAGFAVRGTRAVLLFANYKGKGAYRLRLDATPKATVRFADKTVRMEGNP</sequence>
<dbReference type="Proteomes" id="UP000610594">
    <property type="component" value="Unassembled WGS sequence"/>
</dbReference>
<organism evidence="1 2">
    <name type="scientific">Massilia genomosp. 1</name>
    <dbReference type="NCBI Taxonomy" id="2609280"/>
    <lineage>
        <taxon>Bacteria</taxon>
        <taxon>Pseudomonadati</taxon>
        <taxon>Pseudomonadota</taxon>
        <taxon>Betaproteobacteria</taxon>
        <taxon>Burkholderiales</taxon>
        <taxon>Oxalobacteraceae</taxon>
        <taxon>Telluria group</taxon>
        <taxon>Massilia</taxon>
    </lineage>
</organism>
<evidence type="ECO:0000313" key="1">
    <source>
        <dbReference type="EMBL" id="NHZ66139.1"/>
    </source>
</evidence>
<evidence type="ECO:0000313" key="2">
    <source>
        <dbReference type="Proteomes" id="UP000610594"/>
    </source>
</evidence>